<keyword evidence="2" id="KW-1185">Reference proteome</keyword>
<evidence type="ECO:0008006" key="3">
    <source>
        <dbReference type="Google" id="ProtNLM"/>
    </source>
</evidence>
<dbReference type="EMBL" id="FSRU01000002">
    <property type="protein sequence ID" value="SIO63292.1"/>
    <property type="molecule type" value="Genomic_DNA"/>
</dbReference>
<name>A0A1N6L3F0_9BURK</name>
<proteinExistence type="predicted"/>
<dbReference type="RefSeq" id="WP_074301754.1">
    <property type="nucleotide sequence ID" value="NZ_FSRU01000002.1"/>
</dbReference>
<evidence type="ECO:0000313" key="2">
    <source>
        <dbReference type="Proteomes" id="UP000185151"/>
    </source>
</evidence>
<dbReference type="AlphaFoldDB" id="A0A1N6L3F0"/>
<accession>A0A1N6L3F0</accession>
<organism evidence="1 2">
    <name type="scientific">Paraburkholderia phenazinium</name>
    <dbReference type="NCBI Taxonomy" id="60549"/>
    <lineage>
        <taxon>Bacteria</taxon>
        <taxon>Pseudomonadati</taxon>
        <taxon>Pseudomonadota</taxon>
        <taxon>Betaproteobacteria</taxon>
        <taxon>Burkholderiales</taxon>
        <taxon>Burkholderiaceae</taxon>
        <taxon>Paraburkholderia</taxon>
    </lineage>
</organism>
<reference evidence="1 2" key="1">
    <citation type="submission" date="2016-11" db="EMBL/GenBank/DDBJ databases">
        <authorList>
            <person name="Jaros S."/>
            <person name="Januszkiewicz K."/>
            <person name="Wedrychowicz H."/>
        </authorList>
    </citation>
    <scope>NUCLEOTIDE SEQUENCE [LARGE SCALE GENOMIC DNA]</scope>
    <source>
        <strain evidence="1 2">GAS95</strain>
    </source>
</reference>
<protein>
    <recommendedName>
        <fullName evidence="3">DUF2917 family protein</fullName>
    </recommendedName>
</protein>
<dbReference type="Pfam" id="PF11142">
    <property type="entry name" value="DUF2917"/>
    <property type="match status" value="1"/>
</dbReference>
<dbReference type="InterPro" id="IPR021317">
    <property type="entry name" value="DUF2917"/>
</dbReference>
<sequence length="129" mass="15239">MHDASQQSDCSCFPYDHSVRAMHAPRMVIHLSLLPRQTMSWRVMAHCEIRAHGERVWLTRIFSPYDHWLQAGDVIRVARGERIWLSADGERPAEVTLTSEYVGRRRRFDRWPVVRWVERAFDSLLPVAR</sequence>
<gene>
    <name evidence="1" type="ORF">SAMN05444165_5794</name>
</gene>
<evidence type="ECO:0000313" key="1">
    <source>
        <dbReference type="EMBL" id="SIO63292.1"/>
    </source>
</evidence>
<dbReference type="Proteomes" id="UP000185151">
    <property type="component" value="Unassembled WGS sequence"/>
</dbReference>